<evidence type="ECO:0000313" key="1">
    <source>
        <dbReference type="EMBL" id="MBY5959565.1"/>
    </source>
</evidence>
<name>A0A953LA56_9BACT</name>
<accession>A0A953LA56</accession>
<dbReference type="AlphaFoldDB" id="A0A953LA56"/>
<keyword evidence="2" id="KW-1185">Reference proteome</keyword>
<dbReference type="Proteomes" id="UP000753961">
    <property type="component" value="Unassembled WGS sequence"/>
</dbReference>
<gene>
    <name evidence="1" type="ORF">KUV50_15540</name>
</gene>
<sequence length="196" mass="22368">MNRRDILKQLAILSGGIMLVPSCDFSKNDVLKAYDNLQITADHKATLQKLCNTIIPSDTDHIGADELKLSDFVLVMINDCYSPEDQRIFTEGLKNLDQYSLEQTRQNFQSMSSAHANELINQILNHSDPDVEHSGDQVVVDFEQIRYCVRTTKHLTVQGYMTSEYIMKEVMPYKLVPGPFHGKLRIEENEKANIYG</sequence>
<dbReference type="EMBL" id="JAHVHU010000015">
    <property type="protein sequence ID" value="MBY5959565.1"/>
    <property type="molecule type" value="Genomic_DNA"/>
</dbReference>
<comment type="caution">
    <text evidence="1">The sequence shown here is derived from an EMBL/GenBank/DDBJ whole genome shotgun (WGS) entry which is preliminary data.</text>
</comment>
<evidence type="ECO:0000313" key="2">
    <source>
        <dbReference type="Proteomes" id="UP000753961"/>
    </source>
</evidence>
<reference evidence="1" key="1">
    <citation type="submission" date="2021-06" db="EMBL/GenBank/DDBJ databases">
        <title>44 bacteria genomes isolated from Dapeng, Shenzhen.</title>
        <authorList>
            <person name="Zheng W."/>
            <person name="Yu S."/>
            <person name="Huang Y."/>
        </authorList>
    </citation>
    <scope>NUCLEOTIDE SEQUENCE</scope>
    <source>
        <strain evidence="1">DP5N28-2</strain>
    </source>
</reference>
<dbReference type="Pfam" id="PF13618">
    <property type="entry name" value="Gluconate_2-dh3"/>
    <property type="match status" value="1"/>
</dbReference>
<dbReference type="RefSeq" id="WP_222581102.1">
    <property type="nucleotide sequence ID" value="NZ_JAHVHU010000015.1"/>
</dbReference>
<proteinExistence type="predicted"/>
<organism evidence="1 2">
    <name type="scientific">Membranihabitans marinus</name>
    <dbReference type="NCBI Taxonomy" id="1227546"/>
    <lineage>
        <taxon>Bacteria</taxon>
        <taxon>Pseudomonadati</taxon>
        <taxon>Bacteroidota</taxon>
        <taxon>Saprospiria</taxon>
        <taxon>Saprospirales</taxon>
        <taxon>Saprospiraceae</taxon>
        <taxon>Membranihabitans</taxon>
    </lineage>
</organism>
<protein>
    <submittedName>
        <fullName evidence="1">Gluconate 2-dehydrogenase subunit 3 family protein</fullName>
    </submittedName>
</protein>
<dbReference type="InterPro" id="IPR027056">
    <property type="entry name" value="Gluconate_2DH_su3"/>
</dbReference>